<dbReference type="AlphaFoldDB" id="A0A9W6G335"/>
<evidence type="ECO:0000313" key="1">
    <source>
        <dbReference type="EMBL" id="GLI39621.1"/>
    </source>
</evidence>
<organism evidence="1 2">
    <name type="scientific">Geobacter hydrogenophilus</name>
    <dbReference type="NCBI Taxonomy" id="40983"/>
    <lineage>
        <taxon>Bacteria</taxon>
        <taxon>Pseudomonadati</taxon>
        <taxon>Thermodesulfobacteriota</taxon>
        <taxon>Desulfuromonadia</taxon>
        <taxon>Geobacterales</taxon>
        <taxon>Geobacteraceae</taxon>
        <taxon>Geobacter</taxon>
    </lineage>
</organism>
<dbReference type="Proteomes" id="UP001144352">
    <property type="component" value="Unassembled WGS sequence"/>
</dbReference>
<gene>
    <name evidence="1" type="ORF">GHYDROH2_31220</name>
</gene>
<name>A0A9W6G335_9BACT</name>
<evidence type="ECO:0000313" key="2">
    <source>
        <dbReference type="Proteomes" id="UP001144352"/>
    </source>
</evidence>
<dbReference type="EMBL" id="BSDS01000002">
    <property type="protein sequence ID" value="GLI39621.1"/>
    <property type="molecule type" value="Genomic_DNA"/>
</dbReference>
<accession>A0A9W6G335</accession>
<sequence length="45" mass="4814">MDNLLGGKGADLAEMTSTGLLVSTGIDILHAHSHFQHTKNFSANY</sequence>
<keyword evidence="2" id="KW-1185">Reference proteome</keyword>
<dbReference type="RefSeq" id="WP_214184466.1">
    <property type="nucleotide sequence ID" value="NZ_BSDS01000002.1"/>
</dbReference>
<proteinExistence type="predicted"/>
<reference evidence="1" key="1">
    <citation type="submission" date="2022-12" db="EMBL/GenBank/DDBJ databases">
        <title>Reference genome sequencing for broad-spectrum identification of bacterial and archaeal isolates by mass spectrometry.</title>
        <authorList>
            <person name="Sekiguchi Y."/>
            <person name="Tourlousse D.M."/>
        </authorList>
    </citation>
    <scope>NUCLEOTIDE SEQUENCE</scope>
    <source>
        <strain evidence="1">H2</strain>
    </source>
</reference>
<protein>
    <submittedName>
        <fullName evidence="1">Uncharacterized protein</fullName>
    </submittedName>
</protein>
<comment type="caution">
    <text evidence="1">The sequence shown here is derived from an EMBL/GenBank/DDBJ whole genome shotgun (WGS) entry which is preliminary data.</text>
</comment>